<accession>A0A815VE68</accession>
<organism evidence="3 6">
    <name type="scientific">Adineta steineri</name>
    <dbReference type="NCBI Taxonomy" id="433720"/>
    <lineage>
        <taxon>Eukaryota</taxon>
        <taxon>Metazoa</taxon>
        <taxon>Spiralia</taxon>
        <taxon>Gnathifera</taxon>
        <taxon>Rotifera</taxon>
        <taxon>Eurotatoria</taxon>
        <taxon>Bdelloidea</taxon>
        <taxon>Adinetida</taxon>
        <taxon>Adinetidae</taxon>
        <taxon>Adineta</taxon>
    </lineage>
</organism>
<dbReference type="EMBL" id="CAJNOI010003698">
    <property type="protein sequence ID" value="CAF1527021.1"/>
    <property type="molecule type" value="Genomic_DNA"/>
</dbReference>
<feature type="transmembrane region" description="Helical" evidence="2">
    <location>
        <begin position="109"/>
        <end position="127"/>
    </location>
</feature>
<evidence type="ECO:0000256" key="2">
    <source>
        <dbReference type="SAM" id="Phobius"/>
    </source>
</evidence>
<evidence type="ECO:0008006" key="7">
    <source>
        <dbReference type="Google" id="ProtNLM"/>
    </source>
</evidence>
<dbReference type="OrthoDB" id="420046at2759"/>
<evidence type="ECO:0000313" key="5">
    <source>
        <dbReference type="Proteomes" id="UP000663832"/>
    </source>
</evidence>
<sequence length="540" mass="61718">MAADAVRRAFDAIDYTSDPPLNVPDNYKHMIWFTLPIDIALMMIKQKDSAEDLNCNINSIPFMPTDAKEKLINSPKTSELSNTSETRKKHNSVRGTSSIRVRKRMLFEIYFFLLYLTTNFALQLNFYTSVGQFRDEILVNNGYFQTYFTNEEYHAIIPGTIDFPDQKLIEQDLYNSNEELRNTDVYIHLNQCENSQTLKAQLIDPYLFLIKYSSLRYMYVKREQIEFSKDPLMDGMILSVRLENETITKTNITYLTRGLSWTPRYEVIINDDQSAVLRALADINNEHERSYNITSSQLITGSVPIASASHRVPTSIDTQRIEYLASPMMDTSSSISSKPDSTNFGTYSYNITRQFHLRPKSIKTFPFLTTTIKFNYTLETTTYLSTGTTYGLFQRVFIIQPSEFLPAGTITFYLASTGITLGQGRLIDTPKQSEQKINLGNDPDVKFHIISIITAVRQTPIYGQDLSVNVTISNPKDNQIVSVTLNINSGYRNTTLIRRNQSSSNITIDQDLNNKALLIIRAMIQPNEDETCMFAVIQSN</sequence>
<feature type="compositionally biased region" description="Polar residues" evidence="1">
    <location>
        <begin position="74"/>
        <end position="84"/>
    </location>
</feature>
<gene>
    <name evidence="3" type="ORF">BJG266_LOCUS44645</name>
    <name evidence="4" type="ORF">QVE165_LOCUS61619</name>
</gene>
<dbReference type="PANTHER" id="PTHR38075:SF1">
    <property type="entry name" value="DUF4139 DOMAIN-CONTAINING PROTEIN"/>
    <property type="match status" value="1"/>
</dbReference>
<protein>
    <recommendedName>
        <fullName evidence="7">DUF4139 domain-containing protein</fullName>
    </recommendedName>
</protein>
<feature type="region of interest" description="Disordered" evidence="1">
    <location>
        <begin position="73"/>
        <end position="94"/>
    </location>
</feature>
<dbReference type="Proteomes" id="UP000663832">
    <property type="component" value="Unassembled WGS sequence"/>
</dbReference>
<evidence type="ECO:0000313" key="6">
    <source>
        <dbReference type="Proteomes" id="UP000663877"/>
    </source>
</evidence>
<evidence type="ECO:0000256" key="1">
    <source>
        <dbReference type="SAM" id="MobiDB-lite"/>
    </source>
</evidence>
<keyword evidence="2" id="KW-1133">Transmembrane helix</keyword>
<dbReference type="Proteomes" id="UP000663877">
    <property type="component" value="Unassembled WGS sequence"/>
</dbReference>
<reference evidence="3" key="1">
    <citation type="submission" date="2021-02" db="EMBL/GenBank/DDBJ databases">
        <authorList>
            <person name="Nowell W R."/>
        </authorList>
    </citation>
    <scope>NUCLEOTIDE SEQUENCE</scope>
</reference>
<proteinExistence type="predicted"/>
<keyword evidence="5" id="KW-1185">Reference proteome</keyword>
<name>A0A815VE68_9BILA</name>
<evidence type="ECO:0000313" key="3">
    <source>
        <dbReference type="EMBL" id="CAF1527021.1"/>
    </source>
</evidence>
<keyword evidence="2" id="KW-0812">Transmembrane</keyword>
<keyword evidence="2" id="KW-0472">Membrane</keyword>
<dbReference type="PANTHER" id="PTHR38075">
    <property type="entry name" value="DUF4139 DOMAIN-CONTAINING PROTEIN"/>
    <property type="match status" value="1"/>
</dbReference>
<dbReference type="EMBL" id="CAJNOM010004063">
    <property type="protein sequence ID" value="CAF1652206.1"/>
    <property type="molecule type" value="Genomic_DNA"/>
</dbReference>
<comment type="caution">
    <text evidence="3">The sequence shown here is derived from an EMBL/GenBank/DDBJ whole genome shotgun (WGS) entry which is preliminary data.</text>
</comment>
<dbReference type="AlphaFoldDB" id="A0A815VE68"/>
<evidence type="ECO:0000313" key="4">
    <source>
        <dbReference type="EMBL" id="CAF1652206.1"/>
    </source>
</evidence>